<dbReference type="OrthoDB" id="764584at2759"/>
<dbReference type="Proteomes" id="UP000228380">
    <property type="component" value="Chromosome 4"/>
</dbReference>
<protein>
    <submittedName>
        <fullName evidence="2">Uncharacterized protein LOC113462614</fullName>
    </submittedName>
</protein>
<reference evidence="1" key="1">
    <citation type="journal article" date="2019" name="Nat. Commun.">
        <title>Genome-wide association mapping of date palm fruit traits.</title>
        <authorList>
            <person name="Hazzouri K.M."/>
            <person name="Gros-Balthazard M."/>
            <person name="Flowers J.M."/>
            <person name="Copetti D."/>
            <person name="Lemansour A."/>
            <person name="Lebrun M."/>
            <person name="Masmoudi K."/>
            <person name="Ferrand S."/>
            <person name="Dhar M.I."/>
            <person name="Fresquez Z.A."/>
            <person name="Rosas U."/>
            <person name="Zhang J."/>
            <person name="Talag J."/>
            <person name="Lee S."/>
            <person name="Kudrna D."/>
            <person name="Powell R.F."/>
            <person name="Leitch I.J."/>
            <person name="Krueger R.R."/>
            <person name="Wing R.A."/>
            <person name="Amiri K.M.A."/>
            <person name="Purugganan M.D."/>
        </authorList>
    </citation>
    <scope>NUCLEOTIDE SEQUENCE [LARGE SCALE GENOMIC DNA]</scope>
    <source>
        <strain evidence="1">cv. Khalas</strain>
    </source>
</reference>
<evidence type="ECO:0000313" key="1">
    <source>
        <dbReference type="Proteomes" id="UP000228380"/>
    </source>
</evidence>
<organism evidence="1 2">
    <name type="scientific">Phoenix dactylifera</name>
    <name type="common">Date palm</name>
    <dbReference type="NCBI Taxonomy" id="42345"/>
    <lineage>
        <taxon>Eukaryota</taxon>
        <taxon>Viridiplantae</taxon>
        <taxon>Streptophyta</taxon>
        <taxon>Embryophyta</taxon>
        <taxon>Tracheophyta</taxon>
        <taxon>Spermatophyta</taxon>
        <taxon>Magnoliopsida</taxon>
        <taxon>Liliopsida</taxon>
        <taxon>Arecaceae</taxon>
        <taxon>Coryphoideae</taxon>
        <taxon>Phoeniceae</taxon>
        <taxon>Phoenix</taxon>
    </lineage>
</organism>
<reference evidence="2" key="2">
    <citation type="submission" date="2025-08" db="UniProtKB">
        <authorList>
            <consortium name="RefSeq"/>
        </authorList>
    </citation>
    <scope>IDENTIFICATION</scope>
    <source>
        <tissue evidence="2">Young leaves</tissue>
    </source>
</reference>
<sequence length="163" mass="18952">MELFTSQVYRSIQHYWRRRARRGREVSSSPSKKVRLVARLGRGSRSTKRQRAWKLKKVVRPIRRLQVKVFSPLRLLARMRDAYMDAMLALAGGEGRPSALNKNRSVSDGLWERRIPKARQMSARRRGDFDRRFMIHIYNSLVAPPEVPGNHCVNQVSAPICVK</sequence>
<dbReference type="GeneID" id="113462614"/>
<dbReference type="KEGG" id="pda:113462614"/>
<dbReference type="AlphaFoldDB" id="A0A8B8J3J4"/>
<dbReference type="PANTHER" id="PTHR33702:SF25">
    <property type="entry name" value="OS05G0575200 PROTEIN"/>
    <property type="match status" value="1"/>
</dbReference>
<keyword evidence="1" id="KW-1185">Reference proteome</keyword>
<dbReference type="PANTHER" id="PTHR33702">
    <property type="entry name" value="BNAA09G40010D PROTEIN"/>
    <property type="match status" value="1"/>
</dbReference>
<proteinExistence type="predicted"/>
<gene>
    <name evidence="2" type="primary">LOC113462614</name>
</gene>
<evidence type="ECO:0000313" key="2">
    <source>
        <dbReference type="RefSeq" id="XP_026659868.1"/>
    </source>
</evidence>
<accession>A0A8B8J3J4</accession>
<dbReference type="RefSeq" id="XP_026659868.1">
    <property type="nucleotide sequence ID" value="XM_026804067.2"/>
</dbReference>
<name>A0A8B8J3J4_PHODC</name>